<accession>A0AAN6N806</accession>
<evidence type="ECO:0000256" key="1">
    <source>
        <dbReference type="SAM" id="SignalP"/>
    </source>
</evidence>
<evidence type="ECO:0000313" key="2">
    <source>
        <dbReference type="EMBL" id="KAK3939883.1"/>
    </source>
</evidence>
<dbReference type="AlphaFoldDB" id="A0AAN6N806"/>
<keyword evidence="3" id="KW-1185">Reference proteome</keyword>
<dbReference type="EMBL" id="MU853804">
    <property type="protein sequence ID" value="KAK3939883.1"/>
    <property type="molecule type" value="Genomic_DNA"/>
</dbReference>
<gene>
    <name evidence="2" type="ORF">QBC46DRAFT_139792</name>
</gene>
<comment type="caution">
    <text evidence="2">The sequence shown here is derived from an EMBL/GenBank/DDBJ whole genome shotgun (WGS) entry which is preliminary data.</text>
</comment>
<name>A0AAN6N806_9PEZI</name>
<evidence type="ECO:0000313" key="3">
    <source>
        <dbReference type="Proteomes" id="UP001303473"/>
    </source>
</evidence>
<sequence>MLRSLLSVSSFFFCVCVCVCVCVLTESTSYKQLYDNTLWCLCCFHMFRRGVCVGFFFFPLTSESSQTSNTQKKACKPSAPYLDVYVPSFGSKQVLSGGLTQITYLKTKHFKNIMMLMMVRS</sequence>
<proteinExistence type="predicted"/>
<feature type="signal peptide" evidence="1">
    <location>
        <begin position="1"/>
        <end position="20"/>
    </location>
</feature>
<reference evidence="3" key="1">
    <citation type="journal article" date="2023" name="Mol. Phylogenet. Evol.">
        <title>Genome-scale phylogeny and comparative genomics of the fungal order Sordariales.</title>
        <authorList>
            <person name="Hensen N."/>
            <person name="Bonometti L."/>
            <person name="Westerberg I."/>
            <person name="Brannstrom I.O."/>
            <person name="Guillou S."/>
            <person name="Cros-Aarteil S."/>
            <person name="Calhoun S."/>
            <person name="Haridas S."/>
            <person name="Kuo A."/>
            <person name="Mondo S."/>
            <person name="Pangilinan J."/>
            <person name="Riley R."/>
            <person name="LaButti K."/>
            <person name="Andreopoulos B."/>
            <person name="Lipzen A."/>
            <person name="Chen C."/>
            <person name="Yan M."/>
            <person name="Daum C."/>
            <person name="Ng V."/>
            <person name="Clum A."/>
            <person name="Steindorff A."/>
            <person name="Ohm R.A."/>
            <person name="Martin F."/>
            <person name="Silar P."/>
            <person name="Natvig D.O."/>
            <person name="Lalanne C."/>
            <person name="Gautier V."/>
            <person name="Ament-Velasquez S.L."/>
            <person name="Kruys A."/>
            <person name="Hutchinson M.I."/>
            <person name="Powell A.J."/>
            <person name="Barry K."/>
            <person name="Miller A.N."/>
            <person name="Grigoriev I.V."/>
            <person name="Debuchy R."/>
            <person name="Gladieux P."/>
            <person name="Hiltunen Thoren M."/>
            <person name="Johannesson H."/>
        </authorList>
    </citation>
    <scope>NUCLEOTIDE SEQUENCE [LARGE SCALE GENOMIC DNA]</scope>
    <source>
        <strain evidence="3">CBS 340.73</strain>
    </source>
</reference>
<protein>
    <recommendedName>
        <fullName evidence="4">Secreted protein</fullName>
    </recommendedName>
</protein>
<evidence type="ECO:0008006" key="4">
    <source>
        <dbReference type="Google" id="ProtNLM"/>
    </source>
</evidence>
<feature type="chain" id="PRO_5042817639" description="Secreted protein" evidence="1">
    <location>
        <begin position="21"/>
        <end position="121"/>
    </location>
</feature>
<keyword evidence="1" id="KW-0732">Signal</keyword>
<dbReference type="Proteomes" id="UP001303473">
    <property type="component" value="Unassembled WGS sequence"/>
</dbReference>
<organism evidence="2 3">
    <name type="scientific">Diplogelasinospora grovesii</name>
    <dbReference type="NCBI Taxonomy" id="303347"/>
    <lineage>
        <taxon>Eukaryota</taxon>
        <taxon>Fungi</taxon>
        <taxon>Dikarya</taxon>
        <taxon>Ascomycota</taxon>
        <taxon>Pezizomycotina</taxon>
        <taxon>Sordariomycetes</taxon>
        <taxon>Sordariomycetidae</taxon>
        <taxon>Sordariales</taxon>
        <taxon>Diplogelasinosporaceae</taxon>
        <taxon>Diplogelasinospora</taxon>
    </lineage>
</organism>